<gene>
    <name evidence="1" type="ORF">N7496_000097</name>
</gene>
<dbReference type="AlphaFoldDB" id="A0A9X0B5L0"/>
<proteinExistence type="predicted"/>
<accession>A0A9X0B5L0</accession>
<reference evidence="1" key="2">
    <citation type="journal article" date="2023" name="IMA Fungus">
        <title>Comparative genomic study of the Penicillium genus elucidates a diverse pangenome and 15 lateral gene transfer events.</title>
        <authorList>
            <person name="Petersen C."/>
            <person name="Sorensen T."/>
            <person name="Nielsen M.R."/>
            <person name="Sondergaard T.E."/>
            <person name="Sorensen J.L."/>
            <person name="Fitzpatrick D.A."/>
            <person name="Frisvad J.C."/>
            <person name="Nielsen K.L."/>
        </authorList>
    </citation>
    <scope>NUCLEOTIDE SEQUENCE</scope>
    <source>
        <strain evidence="1">IBT 29864</strain>
    </source>
</reference>
<keyword evidence="2" id="KW-1185">Reference proteome</keyword>
<sequence length="64" mass="7320">MGNWTPANRVKEAERRMFRYIVTDLVCIGEVQTRRVQVQTNYNIAIQPPSKQLVRTHGNHGGAL</sequence>
<reference evidence="1" key="1">
    <citation type="submission" date="2022-11" db="EMBL/GenBank/DDBJ databases">
        <authorList>
            <person name="Petersen C."/>
        </authorList>
    </citation>
    <scope>NUCLEOTIDE SEQUENCE</scope>
    <source>
        <strain evidence="1">IBT 29864</strain>
    </source>
</reference>
<organism evidence="1 2">
    <name type="scientific">Penicillium cataractarum</name>
    <dbReference type="NCBI Taxonomy" id="2100454"/>
    <lineage>
        <taxon>Eukaryota</taxon>
        <taxon>Fungi</taxon>
        <taxon>Dikarya</taxon>
        <taxon>Ascomycota</taxon>
        <taxon>Pezizomycotina</taxon>
        <taxon>Eurotiomycetes</taxon>
        <taxon>Eurotiomycetidae</taxon>
        <taxon>Eurotiales</taxon>
        <taxon>Aspergillaceae</taxon>
        <taxon>Penicillium</taxon>
    </lineage>
</organism>
<dbReference type="EMBL" id="JAPZBS010000001">
    <property type="protein sequence ID" value="KAJ5389029.1"/>
    <property type="molecule type" value="Genomic_DNA"/>
</dbReference>
<protein>
    <submittedName>
        <fullName evidence="1">Uncharacterized protein</fullName>
    </submittedName>
</protein>
<name>A0A9X0B5L0_9EURO</name>
<evidence type="ECO:0000313" key="2">
    <source>
        <dbReference type="Proteomes" id="UP001147782"/>
    </source>
</evidence>
<evidence type="ECO:0000313" key="1">
    <source>
        <dbReference type="EMBL" id="KAJ5389029.1"/>
    </source>
</evidence>
<dbReference type="Proteomes" id="UP001147782">
    <property type="component" value="Unassembled WGS sequence"/>
</dbReference>
<comment type="caution">
    <text evidence="1">The sequence shown here is derived from an EMBL/GenBank/DDBJ whole genome shotgun (WGS) entry which is preliminary data.</text>
</comment>
<dbReference type="GeneID" id="81432205"/>
<dbReference type="RefSeq" id="XP_056559757.1">
    <property type="nucleotide sequence ID" value="XM_056693028.1"/>
</dbReference>